<dbReference type="Proteomes" id="UP000673552">
    <property type="component" value="Unassembled WGS sequence"/>
</dbReference>
<dbReference type="KEGG" id="lmat:92513994"/>
<evidence type="ECO:0000313" key="2">
    <source>
        <dbReference type="EMBL" id="KAG5472550.1"/>
    </source>
</evidence>
<dbReference type="PANTHER" id="PTHR33667:SF7">
    <property type="entry name" value="RIKEN CDNA 1810020O05 GENE"/>
    <property type="match status" value="1"/>
</dbReference>
<protein>
    <submittedName>
        <fullName evidence="2">Uncharacterized protein</fullName>
    </submittedName>
</protein>
<feature type="compositionally biased region" description="Pro residues" evidence="1">
    <location>
        <begin position="521"/>
        <end position="533"/>
    </location>
</feature>
<dbReference type="RefSeq" id="XP_067176850.1">
    <property type="nucleotide sequence ID" value="XM_067321482.1"/>
</dbReference>
<feature type="region of interest" description="Disordered" evidence="1">
    <location>
        <begin position="63"/>
        <end position="83"/>
    </location>
</feature>
<dbReference type="GeneID" id="92513994"/>
<comment type="caution">
    <text evidence="2">The sequence shown here is derived from an EMBL/GenBank/DDBJ whole genome shotgun (WGS) entry which is preliminary data.</text>
</comment>
<dbReference type="PANTHER" id="PTHR33667">
    <property type="entry name" value="SI:DKEY-57N24.6"/>
    <property type="match status" value="1"/>
</dbReference>
<evidence type="ECO:0000313" key="3">
    <source>
        <dbReference type="Proteomes" id="UP000673552"/>
    </source>
</evidence>
<feature type="region of interest" description="Disordered" evidence="1">
    <location>
        <begin position="477"/>
        <end position="535"/>
    </location>
</feature>
<accession>A0A836KJ46</accession>
<keyword evidence="3" id="KW-1185">Reference proteome</keyword>
<gene>
    <name evidence="2" type="ORF">LSCM1_03954</name>
</gene>
<sequence>MPKREKEKKSLAPAATTPGLADEERLLEVYLHWDVEAQAAPEVLVLVRLNQHDHFVLPRQLPLDANSDSRTDGQQNPPDPQLSAASPLLLLTRQMVQVGESSARHTLLNDSKANRIDVYALPSAGDGDEAGCKQAGGASGKFRRSATAVATKSKGKAAVGLTALPDGARRIGGTTLSLVPLLTSSSVDIAVPLDAGSLIDADDCLHFRVQCRGSPLLSAQCMSQCRPVLLRVYSVAGLPTLASVSHSSSKDIAAAAASNSRRRLRACVSLAGGRVTVPALPIRPVISLEEATAPTTSPPQGPTAAFHEHVLFLSELGTPLDVYRKLYSAPCEVSLWQFYETDARGTAATAADASLPPEEASGALLGTGGFSVRDFLTDDQTRFSEVVQLLPGRSTVELAKDCSCLTAGCSVSVRLNFFQPFTPLQHVDTEGQPLLRKAFLTRALVHLPYAAPWMADFLTLLLQEVTALPRATQDVQFYLPPQPLPPPTETMAKEKSSGGRSGNAHSRGGGNRKAGKTTSHPAPPDLLPAPPSPSFADELKVYSPPGLSGFEVADGEERVWCFEATVPEVQRVLSRLGGFLEARGVAPSQVRVRFNAELFVPQRAYLSFPPLVIPPDGVAAAAQAPGALDGVPAALEVEPSGTGGRLHRIRLCTAVGTLCRMQSHYIRRTLSDDCLQCLHSLTALRRASSMREAEGRGWMPSAALLIAVERTFGQTLENDDLFGVALATSVSSTTALAAVAAVEDTVEEASGSNAGGAAASLIAEAAVGSLVSFDGMLKAGARRPVPHAVRLRFPVTAWMIVTKTEEEVLCAFPQNTPTDLVRYHIEGQVVRCSTSTLLYVLKCMCLASSITHSHNTAFERVLRRRHREQYALLQERAAASAIGKLMPVQQAAGDAEGCVGSAFHRIFAETRATATSEARGTYSSDDDETDWLDSCVDQYLYTCSASPSMPSALLRRLQPGRASCHGTSAQSTQRKQMPASTTSQTDFAYDKLWHMCEQRARASATATWANGHEKLPRIQF</sequence>
<name>A0A836KJ46_9TRYP</name>
<reference evidence="3" key="2">
    <citation type="journal article" date="2021" name="Sci. Data">
        <title>Chromosome-scale genome sequencing, assembly and annotation of six genomes from subfamily Leishmaniinae.</title>
        <authorList>
            <person name="Almutairi H."/>
            <person name="Urbaniak M.D."/>
            <person name="Bates M.D."/>
            <person name="Jariyapan N."/>
            <person name="Kwakye-Nuako G."/>
            <person name="Thomaz Soccol V."/>
            <person name="Al-Salem W.S."/>
            <person name="Dillon R.J."/>
            <person name="Bates P.A."/>
            <person name="Gatherer D."/>
        </authorList>
    </citation>
    <scope>NUCLEOTIDE SEQUENCE [LARGE SCALE GENOMIC DNA]</scope>
</reference>
<reference evidence="3" key="1">
    <citation type="journal article" date="2021" name="Microbiol. Resour. Announc.">
        <title>LGAAP: Leishmaniinae Genome Assembly and Annotation Pipeline.</title>
        <authorList>
            <person name="Almutairi H."/>
            <person name="Urbaniak M.D."/>
            <person name="Bates M.D."/>
            <person name="Jariyapan N."/>
            <person name="Kwakye-Nuako G."/>
            <person name="Thomaz-Soccol V."/>
            <person name="Al-Salem W.S."/>
            <person name="Dillon R.J."/>
            <person name="Bates P.A."/>
            <person name="Gatherer D."/>
        </authorList>
    </citation>
    <scope>NUCLEOTIDE SEQUENCE [LARGE SCALE GENOMIC DNA]</scope>
</reference>
<organism evidence="2 3">
    <name type="scientific">Leishmania martiniquensis</name>
    <dbReference type="NCBI Taxonomy" id="1580590"/>
    <lineage>
        <taxon>Eukaryota</taxon>
        <taxon>Discoba</taxon>
        <taxon>Euglenozoa</taxon>
        <taxon>Kinetoplastea</taxon>
        <taxon>Metakinetoplastina</taxon>
        <taxon>Trypanosomatida</taxon>
        <taxon>Trypanosomatidae</taxon>
        <taxon>Leishmaniinae</taxon>
        <taxon>Leishmania</taxon>
    </lineage>
</organism>
<feature type="compositionally biased region" description="Polar residues" evidence="1">
    <location>
        <begin position="66"/>
        <end position="76"/>
    </location>
</feature>
<dbReference type="OrthoDB" id="248175at2759"/>
<dbReference type="EMBL" id="JAFEUZ010000030">
    <property type="protein sequence ID" value="KAG5472550.1"/>
    <property type="molecule type" value="Genomic_DNA"/>
</dbReference>
<proteinExistence type="predicted"/>
<dbReference type="AlphaFoldDB" id="A0A836KJ46"/>
<evidence type="ECO:0000256" key="1">
    <source>
        <dbReference type="SAM" id="MobiDB-lite"/>
    </source>
</evidence>